<name>A0A7W9CTV1_9HYPH</name>
<evidence type="ECO:0000313" key="7">
    <source>
        <dbReference type="Proteomes" id="UP000523821"/>
    </source>
</evidence>
<dbReference type="EC" id="6.3.1.2" evidence="6"/>
<accession>A0A7W9CTV1</accession>
<dbReference type="GO" id="GO:0006542">
    <property type="term" value="P:glutamine biosynthetic process"/>
    <property type="evidence" value="ECO:0007669"/>
    <property type="project" value="InterPro"/>
</dbReference>
<dbReference type="GO" id="GO:0004356">
    <property type="term" value="F:glutamine synthetase activity"/>
    <property type="evidence" value="ECO:0007669"/>
    <property type="project" value="UniProtKB-EC"/>
</dbReference>
<protein>
    <submittedName>
        <fullName evidence="6">Glutamine synthetase</fullName>
        <ecNumber evidence="6">6.3.1.2</ecNumber>
    </submittedName>
</protein>
<dbReference type="InterPro" id="IPR036651">
    <property type="entry name" value="Gln_synt_N_sf"/>
</dbReference>
<comment type="similarity">
    <text evidence="3 4">Belongs to the glutamine synthetase family.</text>
</comment>
<dbReference type="PROSITE" id="PS51987">
    <property type="entry name" value="GS_CATALYTIC"/>
    <property type="match status" value="1"/>
</dbReference>
<evidence type="ECO:0000256" key="1">
    <source>
        <dbReference type="ARBA" id="ARBA00001946"/>
    </source>
</evidence>
<dbReference type="SUPFAM" id="SSF55931">
    <property type="entry name" value="Glutamine synthetase/guanido kinase"/>
    <property type="match status" value="1"/>
</dbReference>
<keyword evidence="7" id="KW-1185">Reference proteome</keyword>
<sequence length="459" mass="49578">MIRPDLRPDPAEAEAFLAAHPQIEQIEVFLTDPSGVQRGKVLRREELAGAYRDGRPLPCSILSLDITGADVEETGLVWEEGDSDRPCLPVPGTLTHAPWRATPTAQAILTSFEKDGTRTAADPRQALVRVVEALAADGLYPVAAIELEFYLVDRAAALAGRPIPPAGAAGFRQHQHQAYLVQDLEDFAPFLDDVYAGAKAMGLPAKTLISEYAPGQLEIVLGHREDALRAADDAVLYKRLVKGMAERHGYVATFMAKPYAEHSGSGMHVHASLADAAGRNLFAGDGPATENALMRHAAGGMMALMRESMAFFAPNANSYRRFRKNTYAPVGPAWGVDNRSVPIRVTAGPPAARHLEHRVAGADANPYVALATVLAAMHEGIARRIEPGPPIAGNGYQQIEPTLPTNWYAAIDLARRSEILPARLGAGFVDVFLAIKAAECDRFFAAVPDLDYRLYLRLA</sequence>
<feature type="domain" description="GS catalytic" evidence="5">
    <location>
        <begin position="123"/>
        <end position="459"/>
    </location>
</feature>
<dbReference type="EMBL" id="JACHOO010000002">
    <property type="protein sequence ID" value="MBB5751777.1"/>
    <property type="molecule type" value="Genomic_DNA"/>
</dbReference>
<dbReference type="PANTHER" id="PTHR43785">
    <property type="entry name" value="GAMMA-GLUTAMYLPUTRESCINE SYNTHETASE"/>
    <property type="match status" value="1"/>
</dbReference>
<dbReference type="Gene3D" id="3.30.590.10">
    <property type="entry name" value="Glutamine synthetase/guanido kinase, catalytic domain"/>
    <property type="match status" value="1"/>
</dbReference>
<keyword evidence="2 6" id="KW-0436">Ligase</keyword>
<dbReference type="Pfam" id="PF00120">
    <property type="entry name" value="Gln-synt_C"/>
    <property type="match status" value="1"/>
</dbReference>
<organism evidence="6 7">
    <name type="scientific">Prosthecomicrobium pneumaticum</name>
    <dbReference type="NCBI Taxonomy" id="81895"/>
    <lineage>
        <taxon>Bacteria</taxon>
        <taxon>Pseudomonadati</taxon>
        <taxon>Pseudomonadota</taxon>
        <taxon>Alphaproteobacteria</taxon>
        <taxon>Hyphomicrobiales</taxon>
        <taxon>Kaistiaceae</taxon>
        <taxon>Prosthecomicrobium</taxon>
    </lineage>
</organism>
<dbReference type="SMART" id="SM01230">
    <property type="entry name" value="Gln-synt_C"/>
    <property type="match status" value="1"/>
</dbReference>
<dbReference type="AlphaFoldDB" id="A0A7W9CTV1"/>
<reference evidence="6 7" key="1">
    <citation type="submission" date="2020-08" db="EMBL/GenBank/DDBJ databases">
        <title>Genomic Encyclopedia of Type Strains, Phase IV (KMG-IV): sequencing the most valuable type-strain genomes for metagenomic binning, comparative biology and taxonomic classification.</title>
        <authorList>
            <person name="Goeker M."/>
        </authorList>
    </citation>
    <scope>NUCLEOTIDE SEQUENCE [LARGE SCALE GENOMIC DNA]</scope>
    <source>
        <strain evidence="6 7">DSM 16268</strain>
    </source>
</reference>
<dbReference type="SUPFAM" id="SSF54368">
    <property type="entry name" value="Glutamine synthetase, N-terminal domain"/>
    <property type="match status" value="1"/>
</dbReference>
<dbReference type="RefSeq" id="WP_183852863.1">
    <property type="nucleotide sequence ID" value="NZ_JACHOO010000002.1"/>
</dbReference>
<evidence type="ECO:0000259" key="5">
    <source>
        <dbReference type="PROSITE" id="PS51987"/>
    </source>
</evidence>
<evidence type="ECO:0000256" key="4">
    <source>
        <dbReference type="RuleBase" id="RU000384"/>
    </source>
</evidence>
<evidence type="ECO:0000256" key="3">
    <source>
        <dbReference type="PROSITE-ProRule" id="PRU01331"/>
    </source>
</evidence>
<dbReference type="InterPro" id="IPR008146">
    <property type="entry name" value="Gln_synth_cat_dom"/>
</dbReference>
<comment type="caution">
    <text evidence="6">The sequence shown here is derived from an EMBL/GenBank/DDBJ whole genome shotgun (WGS) entry which is preliminary data.</text>
</comment>
<gene>
    <name evidence="6" type="ORF">GGQ63_000829</name>
</gene>
<dbReference type="GO" id="GO:0006598">
    <property type="term" value="P:polyamine catabolic process"/>
    <property type="evidence" value="ECO:0007669"/>
    <property type="project" value="TreeGrafter"/>
</dbReference>
<dbReference type="Proteomes" id="UP000523821">
    <property type="component" value="Unassembled WGS sequence"/>
</dbReference>
<comment type="cofactor">
    <cofactor evidence="1">
        <name>Mg(2+)</name>
        <dbReference type="ChEBI" id="CHEBI:18420"/>
    </cofactor>
</comment>
<evidence type="ECO:0000313" key="6">
    <source>
        <dbReference type="EMBL" id="MBB5751777.1"/>
    </source>
</evidence>
<dbReference type="PANTHER" id="PTHR43785:SF12">
    <property type="entry name" value="TYPE-1 GLUTAMINE SYNTHETASE 2"/>
    <property type="match status" value="1"/>
</dbReference>
<dbReference type="InterPro" id="IPR014746">
    <property type="entry name" value="Gln_synth/guanido_kin_cat_dom"/>
</dbReference>
<evidence type="ECO:0000256" key="2">
    <source>
        <dbReference type="ARBA" id="ARBA00022598"/>
    </source>
</evidence>
<proteinExistence type="inferred from homology"/>